<sequence length="298" mass="32288">MLSIHYILQPALGPGTPSSVLVTTQANALQLQASGLDTLANQRSEDRHSLLDKNAALEQEVEELKQTVMRLDGEFSVLLARVESLEWTAPSEYLSVDNLGLRSDFRELASPSPGVEVEAEEPTVVPPENAVPVPILPPGLVPRRTVVESTTTLRPIDEEEARAIEDRLVGAWQRQGVDNVTPIILVGSGSNETSSPSCDKPVVASSREQTGIPSPEARGYRMLSVMRAVTMMPNTTVSTCLLSSDFVGGELQLVFPISQEEFDLLALGEMEAEVRPVVVSEVVRSGAGDDELEYKDEL</sequence>
<organism evidence="1 2">
    <name type="scientific">Thelephora ganbajun</name>
    <name type="common">Ganba fungus</name>
    <dbReference type="NCBI Taxonomy" id="370292"/>
    <lineage>
        <taxon>Eukaryota</taxon>
        <taxon>Fungi</taxon>
        <taxon>Dikarya</taxon>
        <taxon>Basidiomycota</taxon>
        <taxon>Agaricomycotina</taxon>
        <taxon>Agaricomycetes</taxon>
        <taxon>Thelephorales</taxon>
        <taxon>Thelephoraceae</taxon>
        <taxon>Thelephora</taxon>
    </lineage>
</organism>
<evidence type="ECO:0000313" key="1">
    <source>
        <dbReference type="EMBL" id="KAF9643231.1"/>
    </source>
</evidence>
<comment type="caution">
    <text evidence="1">The sequence shown here is derived from an EMBL/GenBank/DDBJ whole genome shotgun (WGS) entry which is preliminary data.</text>
</comment>
<evidence type="ECO:0000313" key="2">
    <source>
        <dbReference type="Proteomes" id="UP000886501"/>
    </source>
</evidence>
<dbReference type="EMBL" id="MU118260">
    <property type="protein sequence ID" value="KAF9643231.1"/>
    <property type="molecule type" value="Genomic_DNA"/>
</dbReference>
<reference evidence="1" key="1">
    <citation type="submission" date="2019-10" db="EMBL/GenBank/DDBJ databases">
        <authorList>
            <consortium name="DOE Joint Genome Institute"/>
            <person name="Kuo A."/>
            <person name="Miyauchi S."/>
            <person name="Kiss E."/>
            <person name="Drula E."/>
            <person name="Kohler A."/>
            <person name="Sanchez-Garcia M."/>
            <person name="Andreopoulos B."/>
            <person name="Barry K.W."/>
            <person name="Bonito G."/>
            <person name="Buee M."/>
            <person name="Carver A."/>
            <person name="Chen C."/>
            <person name="Cichocki N."/>
            <person name="Clum A."/>
            <person name="Culley D."/>
            <person name="Crous P.W."/>
            <person name="Fauchery L."/>
            <person name="Girlanda M."/>
            <person name="Hayes R."/>
            <person name="Keri Z."/>
            <person name="Labutti K."/>
            <person name="Lipzen A."/>
            <person name="Lombard V."/>
            <person name="Magnuson J."/>
            <person name="Maillard F."/>
            <person name="Morin E."/>
            <person name="Murat C."/>
            <person name="Nolan M."/>
            <person name="Ohm R."/>
            <person name="Pangilinan J."/>
            <person name="Pereira M."/>
            <person name="Perotto S."/>
            <person name="Peter M."/>
            <person name="Riley R."/>
            <person name="Sitrit Y."/>
            <person name="Stielow B."/>
            <person name="Szollosi G."/>
            <person name="Zifcakova L."/>
            <person name="Stursova M."/>
            <person name="Spatafora J.W."/>
            <person name="Tedersoo L."/>
            <person name="Vaario L.-M."/>
            <person name="Yamada A."/>
            <person name="Yan M."/>
            <person name="Wang P."/>
            <person name="Xu J."/>
            <person name="Bruns T."/>
            <person name="Baldrian P."/>
            <person name="Vilgalys R."/>
            <person name="Henrissat B."/>
            <person name="Grigoriev I.V."/>
            <person name="Hibbett D."/>
            <person name="Nagy L.G."/>
            <person name="Martin F.M."/>
        </authorList>
    </citation>
    <scope>NUCLEOTIDE SEQUENCE</scope>
    <source>
        <strain evidence="1">P2</strain>
    </source>
</reference>
<dbReference type="Proteomes" id="UP000886501">
    <property type="component" value="Unassembled WGS sequence"/>
</dbReference>
<reference evidence="1" key="2">
    <citation type="journal article" date="2020" name="Nat. Commun.">
        <title>Large-scale genome sequencing of mycorrhizal fungi provides insights into the early evolution of symbiotic traits.</title>
        <authorList>
            <person name="Miyauchi S."/>
            <person name="Kiss E."/>
            <person name="Kuo A."/>
            <person name="Drula E."/>
            <person name="Kohler A."/>
            <person name="Sanchez-Garcia M."/>
            <person name="Morin E."/>
            <person name="Andreopoulos B."/>
            <person name="Barry K.W."/>
            <person name="Bonito G."/>
            <person name="Buee M."/>
            <person name="Carver A."/>
            <person name="Chen C."/>
            <person name="Cichocki N."/>
            <person name="Clum A."/>
            <person name="Culley D."/>
            <person name="Crous P.W."/>
            <person name="Fauchery L."/>
            <person name="Girlanda M."/>
            <person name="Hayes R.D."/>
            <person name="Keri Z."/>
            <person name="LaButti K."/>
            <person name="Lipzen A."/>
            <person name="Lombard V."/>
            <person name="Magnuson J."/>
            <person name="Maillard F."/>
            <person name="Murat C."/>
            <person name="Nolan M."/>
            <person name="Ohm R.A."/>
            <person name="Pangilinan J."/>
            <person name="Pereira M.F."/>
            <person name="Perotto S."/>
            <person name="Peter M."/>
            <person name="Pfister S."/>
            <person name="Riley R."/>
            <person name="Sitrit Y."/>
            <person name="Stielow J.B."/>
            <person name="Szollosi G."/>
            <person name="Zifcakova L."/>
            <person name="Stursova M."/>
            <person name="Spatafora J.W."/>
            <person name="Tedersoo L."/>
            <person name="Vaario L.M."/>
            <person name="Yamada A."/>
            <person name="Yan M."/>
            <person name="Wang P."/>
            <person name="Xu J."/>
            <person name="Bruns T."/>
            <person name="Baldrian P."/>
            <person name="Vilgalys R."/>
            <person name="Dunand C."/>
            <person name="Henrissat B."/>
            <person name="Grigoriev I.V."/>
            <person name="Hibbett D."/>
            <person name="Nagy L.G."/>
            <person name="Martin F.M."/>
        </authorList>
    </citation>
    <scope>NUCLEOTIDE SEQUENCE</scope>
    <source>
        <strain evidence="1">P2</strain>
    </source>
</reference>
<gene>
    <name evidence="1" type="ORF">BDM02DRAFT_3191996</name>
</gene>
<keyword evidence="2" id="KW-1185">Reference proteome</keyword>
<name>A0ACB6Z276_THEGA</name>
<accession>A0ACB6Z276</accession>
<proteinExistence type="predicted"/>
<protein>
    <submittedName>
        <fullName evidence="1">Uncharacterized protein</fullName>
    </submittedName>
</protein>